<dbReference type="AlphaFoldDB" id="A0A401H513"/>
<dbReference type="GO" id="GO:0008270">
    <property type="term" value="F:zinc ion binding"/>
    <property type="evidence" value="ECO:0007669"/>
    <property type="project" value="UniProtKB-KW"/>
</dbReference>
<evidence type="ECO:0000313" key="7">
    <source>
        <dbReference type="Proteomes" id="UP000287166"/>
    </source>
</evidence>
<evidence type="ECO:0000256" key="2">
    <source>
        <dbReference type="ARBA" id="ARBA00022771"/>
    </source>
</evidence>
<gene>
    <name evidence="6" type="ORF">SCP_1601970</name>
</gene>
<comment type="caution">
    <text evidence="6">The sequence shown here is derived from an EMBL/GenBank/DDBJ whole genome shotgun (WGS) entry which is preliminary data.</text>
</comment>
<evidence type="ECO:0000259" key="5">
    <source>
        <dbReference type="PROSITE" id="PS50865"/>
    </source>
</evidence>
<keyword evidence="7" id="KW-1185">Reference proteome</keyword>
<dbReference type="Pfam" id="PF01753">
    <property type="entry name" value="zf-MYND"/>
    <property type="match status" value="1"/>
</dbReference>
<protein>
    <recommendedName>
        <fullName evidence="5">MYND-type domain-containing protein</fullName>
    </recommendedName>
</protein>
<dbReference type="PROSITE" id="PS01360">
    <property type="entry name" value="ZF_MYND_1"/>
    <property type="match status" value="1"/>
</dbReference>
<dbReference type="Proteomes" id="UP000287166">
    <property type="component" value="Unassembled WGS sequence"/>
</dbReference>
<keyword evidence="2 4" id="KW-0863">Zinc-finger</keyword>
<keyword evidence="1" id="KW-0479">Metal-binding</keyword>
<dbReference type="SUPFAM" id="SSF144232">
    <property type="entry name" value="HIT/MYND zinc finger-like"/>
    <property type="match status" value="1"/>
</dbReference>
<dbReference type="GeneID" id="38786452"/>
<reference evidence="6 7" key="1">
    <citation type="journal article" date="2018" name="Sci. Rep.">
        <title>Genome sequence of the cauliflower mushroom Sparassis crispa (Hanabiratake) and its association with beneficial usage.</title>
        <authorList>
            <person name="Kiyama R."/>
            <person name="Furutani Y."/>
            <person name="Kawaguchi K."/>
            <person name="Nakanishi T."/>
        </authorList>
    </citation>
    <scope>NUCLEOTIDE SEQUENCE [LARGE SCALE GENOMIC DNA]</scope>
</reference>
<organism evidence="6 7">
    <name type="scientific">Sparassis crispa</name>
    <dbReference type="NCBI Taxonomy" id="139825"/>
    <lineage>
        <taxon>Eukaryota</taxon>
        <taxon>Fungi</taxon>
        <taxon>Dikarya</taxon>
        <taxon>Basidiomycota</taxon>
        <taxon>Agaricomycotina</taxon>
        <taxon>Agaricomycetes</taxon>
        <taxon>Polyporales</taxon>
        <taxon>Sparassidaceae</taxon>
        <taxon>Sparassis</taxon>
    </lineage>
</organism>
<proteinExistence type="predicted"/>
<dbReference type="InParanoid" id="A0A401H513"/>
<sequence>MQSHVSPEVMDEVLNSPEMMAKIYWTEEPNRECSGCGKRKSPTVILKKCSGCYWKEYCSSECQKKDWPVHKTICRERQATRRDLEEIQKGMWTDIYDWIPRHRQPMFDALMAALNLRHHPHAHEDFFLELELVYNAQEKTVRRRFELQSAAVRDWQTFLDNDYEGFFARRYADRLQFDEESKKHPGGYGCAYAIISMVLPGGDSRLFTDVPYRLNVAHVTGLAYGLTTWRTELARDLEKSAGRQKGGKKKAGKK</sequence>
<dbReference type="PROSITE" id="PS50865">
    <property type="entry name" value="ZF_MYND_2"/>
    <property type="match status" value="1"/>
</dbReference>
<feature type="domain" description="MYND-type" evidence="5">
    <location>
        <begin position="33"/>
        <end position="74"/>
    </location>
</feature>
<dbReference type="EMBL" id="BFAD01000016">
    <property type="protein sequence ID" value="GBE89535.1"/>
    <property type="molecule type" value="Genomic_DNA"/>
</dbReference>
<evidence type="ECO:0000256" key="4">
    <source>
        <dbReference type="PROSITE-ProRule" id="PRU00134"/>
    </source>
</evidence>
<dbReference type="Gene3D" id="6.10.140.2220">
    <property type="match status" value="1"/>
</dbReference>
<evidence type="ECO:0000256" key="3">
    <source>
        <dbReference type="ARBA" id="ARBA00022833"/>
    </source>
</evidence>
<evidence type="ECO:0000313" key="6">
    <source>
        <dbReference type="EMBL" id="GBE89535.1"/>
    </source>
</evidence>
<accession>A0A401H513</accession>
<dbReference type="OrthoDB" id="341421at2759"/>
<name>A0A401H513_9APHY</name>
<dbReference type="InterPro" id="IPR002893">
    <property type="entry name" value="Znf_MYND"/>
</dbReference>
<dbReference type="RefSeq" id="XP_027620448.1">
    <property type="nucleotide sequence ID" value="XM_027764647.1"/>
</dbReference>
<evidence type="ECO:0000256" key="1">
    <source>
        <dbReference type="ARBA" id="ARBA00022723"/>
    </source>
</evidence>
<dbReference type="STRING" id="139825.A0A401H513"/>
<keyword evidence="3" id="KW-0862">Zinc</keyword>